<reference evidence="3 4" key="1">
    <citation type="submission" date="2019-02" db="EMBL/GenBank/DDBJ databases">
        <title>Genomic Encyclopedia of Type Strains, Phase IV (KMG-IV): sequencing the most valuable type-strain genomes for metagenomic binning, comparative biology and taxonomic classification.</title>
        <authorList>
            <person name="Goeker M."/>
        </authorList>
    </citation>
    <scope>NUCLEOTIDE SEQUENCE [LARGE SCALE GENOMIC DNA]</scope>
    <source>
        <strain evidence="3 4">DSM 105135</strain>
    </source>
</reference>
<keyword evidence="4" id="KW-1185">Reference proteome</keyword>
<dbReference type="Gene3D" id="2.50.20.10">
    <property type="entry name" value="Lipoprotein localisation LolA/LolB/LppX"/>
    <property type="match status" value="1"/>
</dbReference>
<proteinExistence type="predicted"/>
<accession>A0A4Q7ZDN6</accession>
<dbReference type="Pfam" id="PF17131">
    <property type="entry name" value="LolA_like"/>
    <property type="match status" value="1"/>
</dbReference>
<dbReference type="OrthoDB" id="9803781at2"/>
<feature type="chain" id="PRO_5020908124" evidence="1">
    <location>
        <begin position="21"/>
        <end position="254"/>
    </location>
</feature>
<sequence>MRTALIASALAFALTSPCFADQADTIAQEADKRLHGFGDSAATLKMTLVNPSGQTAERALRVQNLETGDGDRSLMIFDTPRDVAGTALLTHTQPGSDDLQWLYLPAISRVKQIAAGNKSGPFMGSEFAFEDIVTPYWQKFSYSFVREEKCEALTCFVIERKPKDANSGYTRQQVWIDKQDYLIRRIDFYDRRNTLLKTYTATGFQKVQGYWRPASMLMVNTQNCKQTRLDWSEFKFKTGLKKDDFTENALKRAR</sequence>
<dbReference type="EMBL" id="SHKX01000002">
    <property type="protein sequence ID" value="RZU48203.1"/>
    <property type="molecule type" value="Genomic_DNA"/>
</dbReference>
<dbReference type="RefSeq" id="WP_130410409.1">
    <property type="nucleotide sequence ID" value="NZ_SHKX01000002.1"/>
</dbReference>
<gene>
    <name evidence="3" type="ORF">EV700_0104</name>
</gene>
<evidence type="ECO:0000256" key="1">
    <source>
        <dbReference type="SAM" id="SignalP"/>
    </source>
</evidence>
<comment type="caution">
    <text evidence="3">The sequence shown here is derived from an EMBL/GenBank/DDBJ whole genome shotgun (WGS) entry which is preliminary data.</text>
</comment>
<name>A0A4Q7ZDN6_9GAMM</name>
<evidence type="ECO:0000313" key="3">
    <source>
        <dbReference type="EMBL" id="RZU48203.1"/>
    </source>
</evidence>
<feature type="signal peptide" evidence="1">
    <location>
        <begin position="1"/>
        <end position="20"/>
    </location>
</feature>
<keyword evidence="3" id="KW-0449">Lipoprotein</keyword>
<dbReference type="AlphaFoldDB" id="A0A4Q7ZDN6"/>
<dbReference type="CDD" id="cd16329">
    <property type="entry name" value="LolA_like"/>
    <property type="match status" value="1"/>
</dbReference>
<keyword evidence="1" id="KW-0732">Signal</keyword>
<protein>
    <submittedName>
        <fullName evidence="3">Outer membrane lipoprotein-sorting protein</fullName>
    </submittedName>
</protein>
<dbReference type="Proteomes" id="UP000292423">
    <property type="component" value="Unassembled WGS sequence"/>
</dbReference>
<evidence type="ECO:0000259" key="2">
    <source>
        <dbReference type="Pfam" id="PF17131"/>
    </source>
</evidence>
<evidence type="ECO:0000313" key="4">
    <source>
        <dbReference type="Proteomes" id="UP000292423"/>
    </source>
</evidence>
<dbReference type="InterPro" id="IPR033399">
    <property type="entry name" value="TP_0789-like"/>
</dbReference>
<organism evidence="3 4">
    <name type="scientific">Fluviicoccus keumensis</name>
    <dbReference type="NCBI Taxonomy" id="1435465"/>
    <lineage>
        <taxon>Bacteria</taxon>
        <taxon>Pseudomonadati</taxon>
        <taxon>Pseudomonadota</taxon>
        <taxon>Gammaproteobacteria</taxon>
        <taxon>Moraxellales</taxon>
        <taxon>Moraxellaceae</taxon>
        <taxon>Fluviicoccus</taxon>
    </lineage>
</organism>
<feature type="domain" description="Uncharacterized protein TP-0789" evidence="2">
    <location>
        <begin position="71"/>
        <end position="252"/>
    </location>
</feature>